<dbReference type="OrthoDB" id="264096at2"/>
<protein>
    <submittedName>
        <fullName evidence="1">Uncharacterized protein</fullName>
    </submittedName>
</protein>
<name>K6WGX1_9ACTN</name>
<gene>
    <name evidence="1" type="ORF">GORHZ_130_00200</name>
</gene>
<comment type="caution">
    <text evidence="1">The sequence shown here is derived from an EMBL/GenBank/DDBJ whole genome shotgun (WGS) entry which is preliminary data.</text>
</comment>
<sequence>MTIHDVATVADAVLYEGYLLYPYRSTATKNQSRWQFGVLGPPGAVEAGIGEDPSISAQILVRGTAATVALTVRFLHLQHRVVRDAQSRPVDELVVDARRYVSWDEAVACEVPVGPFALGELLPTEVSRPVDVDSAESVEDFGAGSLLRTRVALHGQLTVSADGDGDIARLTVTVTNTGSAATDADDAISRSFIGAHVIAEVRDGTFVSLIDPPDEFAEAARRCEHHRAFPVLAGPPDDDHTVLISPIILYDHPEVADQSQVELFDSTEIDEILTLRVMTMTDEEKEQARATDARAAAIIDRCEVLSPESMARLHGVLRDPHLPGSIATQTPGAPARLVPEIPDGTNWWDPAADLAVEPMSDAVVVDGVAVRRGSRVRLRPSRRADAHDLFFAGMTARVMTVHADVDGQTHVGVVIEDDPAAELHESYGRYYYFAPDEVEPLDSP</sequence>
<dbReference type="EMBL" id="BAHC01000130">
    <property type="protein sequence ID" value="GAB91397.1"/>
    <property type="molecule type" value="Genomic_DNA"/>
</dbReference>
<evidence type="ECO:0000313" key="2">
    <source>
        <dbReference type="Proteomes" id="UP000008363"/>
    </source>
</evidence>
<dbReference type="AlphaFoldDB" id="K6WGX1"/>
<dbReference type="Proteomes" id="UP000008363">
    <property type="component" value="Unassembled WGS sequence"/>
</dbReference>
<dbReference type="eggNOG" id="COG0680">
    <property type="taxonomic scope" value="Bacteria"/>
</dbReference>
<dbReference type="RefSeq" id="WP_006334835.1">
    <property type="nucleotide sequence ID" value="NZ_BAHC01000130.1"/>
</dbReference>
<organism evidence="1 2">
    <name type="scientific">Gordonia rhizosphera NBRC 16068</name>
    <dbReference type="NCBI Taxonomy" id="1108045"/>
    <lineage>
        <taxon>Bacteria</taxon>
        <taxon>Bacillati</taxon>
        <taxon>Actinomycetota</taxon>
        <taxon>Actinomycetes</taxon>
        <taxon>Mycobacteriales</taxon>
        <taxon>Gordoniaceae</taxon>
        <taxon>Gordonia</taxon>
    </lineage>
</organism>
<keyword evidence="2" id="KW-1185">Reference proteome</keyword>
<reference evidence="1 2" key="1">
    <citation type="submission" date="2012-08" db="EMBL/GenBank/DDBJ databases">
        <title>Whole genome shotgun sequence of Gordonia rhizosphera NBRC 16068.</title>
        <authorList>
            <person name="Takarada H."/>
            <person name="Isaki S."/>
            <person name="Hosoyama A."/>
            <person name="Tsuchikane K."/>
            <person name="Katsumata H."/>
            <person name="Baba S."/>
            <person name="Ohji S."/>
            <person name="Yamazaki S."/>
            <person name="Fujita N."/>
        </authorList>
    </citation>
    <scope>NUCLEOTIDE SEQUENCE [LARGE SCALE GENOMIC DNA]</scope>
    <source>
        <strain evidence="1 2">NBRC 16068</strain>
    </source>
</reference>
<dbReference type="STRING" id="1108045.GORHZ_130_00200"/>
<proteinExistence type="predicted"/>
<evidence type="ECO:0000313" key="1">
    <source>
        <dbReference type="EMBL" id="GAB91397.1"/>
    </source>
</evidence>
<accession>K6WGX1</accession>